<proteinExistence type="predicted"/>
<evidence type="ECO:0000256" key="1">
    <source>
        <dbReference type="SAM" id="Phobius"/>
    </source>
</evidence>
<dbReference type="Proteomes" id="UP000244803">
    <property type="component" value="Chromosome 3"/>
</dbReference>
<name>A0A976M649_THEOR</name>
<evidence type="ECO:0000313" key="3">
    <source>
        <dbReference type="Proteomes" id="UP000244803"/>
    </source>
</evidence>
<sequence>MEALFAGMAMVGVWSFNIRWTTWAVLGYVIPASSVQLAQSKLDKFMLTRPVHAFKTVMWIVCIVSAVPVPIWTCSLYMGALWGDNNADEAGTDQSKHWAGMRLQFSWTNQGMLDADSAQPDDVVKYKKRWWKLKLGTGWVEHTWIWGTWDWTMMDVTAPGGSGLYVEGKFSQTVNAHFKTGQVYMDNNDTVSYKTSEWNTVKWDKNKRTFSNGETDVGEPSTGASFSGKLRRWEKTNGSTYDATTAQEGEVVWYQSTWWKFESGHGWVEQDWNQDRQIFEKKVGGVTAPGGSRLHVGGKFSKTVNAHFKTGQVYMDNNDTVSYKTSEWNKATWDGISENFVDGKTPANGERPNDVGMNGLRKWVDSCEYNASKPGNDDVVLYKSTWWKFENNNGWVEQQWHQDRQIFEKKADGSEPSEDVIIDGMFEGETPQISKTEANNAYMDGTGKVWWRKGVWNNVKWEGGTFVDGKIITVESTVRGKYRKWEKTNGSTYDATTAKEGEVVLFENTFWKRVKSTYWLEQDWNYSLQTFKDITDGVIAPLGNVLVNGYERSQNIVGFDINSLSGRPANNKLGAYKMGYGKVFYWLDSRGGGRWYDVKWDGSKGKFSNAGSGPTDFSLSLSQVRRWQYGMKLIDVEDNQELWYRGTIWKKISSELVQCTWTKDLKFENKSHGKSVPIGKSVKVQRFAPNLVETGNVTEGKAYMDVTTGKVWWRTVGWNNVKWDDGKFVDGKTPANGEEPSCAIDPRGDHLELVMSIMDPKKSGWKKVRWSNEGYSSGANAKERVTGTVIQIHKDETYDATTAQEGEVVWYQSTWWKFESGHGWVEQDWNQDRQIFEKKVGGVTAPVGNVAVNGFGKNNTTNTGNSNSGGVYKIDNRKVFLWDPNARAPLTAWDIFGFRWFIYGTWNKVKWDEMHGKFSKGAFAEATDGPPTNLWVRMRRWQHGMKLSDVEVGQELWYEGTLWKKETNKLVQCEWNEHKNKIGVMSVGSGGRKAPHGKKLTVGKVFANDQTVERGHNTWKEVEAGDALANNAYLVKNTGKVLWKGDGNTNSEQSGLANSNGNGKYRELKSEVSYNASKPDSDDLILYDKTWWRYVKGTGWVEQVWDEDMQRIMDKGVPVGPNGNDCVKSFGAAVEVEEMTVYDNWVHSRSYGPNDNQPGAYKIDSNGVVAYWDRGSKTWYNVEWSQSREEFTKGSMAIDEGGPTNLDDMIRKWNAAGTKMSDVEVGQEFYHENKWWVKQGGQLVEQEWNEANNRFEAKTRLLRGPSGKVMVGRFSDNEKTVDVLEGEHSPYFCNGELCYRPDKAYMHVQTEKVYYYAMKAVGGASWYYANWNQKTGKFYGSPWIRSRPSGNFREWIPIGGGPFDVDAAHDNVIVWENGRVWKKINSVWVEHTWDANNYKFVVKEETTVPPSGKGRVTVWMFKGAEVNLVEATKPNKAYMDYQGVVLYKYAREWTKATWDDKSQFNKGINPVEKPNGMVRKWEKVDTYNAEDGDVVWHNKSWWKYSSGTGWKQQVWDPREHKITDVGVIAPVGENTSVKGFGEITHTSDTGGYGPDSAEQGAYKMGYGKVFYWLDSRGGGRWYEVEWNAVRGTFNKGHQVAKDALRKGSQPIRRWQYGMKLIDVEDNQELWYRGTIWKKISSELVQCTWTKDLKFENKSHGKSVPIGKSVKVQRFAPNLVETGNVTEGKAYMDVTTGRVYWIAAKWNKATWDKMLEEFVNGGAATESRPSSSTMFREWEEVRAMYDTNDAKNGDIVRYGDTFWKYVTKEEWVAHEWDNDDQKIVEITGKGPPSGEVKVNGKFSETVNAPFMTDKAYMDNGGKVWWRKGVWNSVKWDETLQKFMDGGQPASGEPYYIVGKWQEVRDTYNANHAKYGDVVRYNNRFWKRVESGWEELDWERNEQKFKEKESDNKPSGDNISVARFEGNTVSVAQAKANNAYMDGTGKVWYKTSGWNKVKWTGGTFVDGKINTVESTVRGKYRKWEKTNDSTYDATTAQDEDVVFYNNVWWKFKSRNGWVQYTWDHSNQTIKRDNNSVTAPGGAGLYVDGKFSETEGNRLVTGYVYMDNSNKVWYKTSGWNKVEWTGGTFVDGGPANTKSPSCSTMVRKWEHSGDYNADRAQPGDVVWYNNTFWKRVDSGWEEHEWNQGRQKFEKKGVTAPGGRVRVEKWSASNMKEKLAYLGYASCFVMYPFMSYFRNMMYPGIIPYLLLSTEQCESVKQLQPWWLLLACTIMIVIDDDDMLNGFRKQLYAQWQYQALAWLCLTLLISVSSMYGQYRQGTKRDKRPT</sequence>
<evidence type="ECO:0000313" key="2">
    <source>
        <dbReference type="EMBL" id="UKJ89160.2"/>
    </source>
</evidence>
<feature type="transmembrane region" description="Helical" evidence="1">
    <location>
        <begin position="2253"/>
        <end position="2273"/>
    </location>
</feature>
<reference evidence="2" key="1">
    <citation type="submission" date="2022-07" db="EMBL/GenBank/DDBJ databases">
        <title>Evaluation of T. orientalis genome assembly methods using nanopore sequencing and analysis of variation between genomes.</title>
        <authorList>
            <person name="Yam J."/>
            <person name="Micallef M.L."/>
            <person name="Liu M."/>
            <person name="Djordjevic S.P."/>
            <person name="Bogema D.R."/>
            <person name="Jenkins C."/>
        </authorList>
    </citation>
    <scope>NUCLEOTIDE SEQUENCE</scope>
    <source>
        <strain evidence="2">Fish Creek</strain>
    </source>
</reference>
<accession>A0A976M649</accession>
<feature type="transmembrane region" description="Helical" evidence="1">
    <location>
        <begin position="59"/>
        <end position="82"/>
    </location>
</feature>
<protein>
    <submittedName>
        <fullName evidence="2">Uncharacterized protein</fullName>
    </submittedName>
</protein>
<dbReference type="EMBL" id="CP056066">
    <property type="protein sequence ID" value="UKJ89160.2"/>
    <property type="molecule type" value="Genomic_DNA"/>
</dbReference>
<feature type="transmembrane region" description="Helical" evidence="1">
    <location>
        <begin position="20"/>
        <end position="38"/>
    </location>
</feature>
<keyword evidence="1" id="KW-0472">Membrane</keyword>
<gene>
    <name evidence="2" type="ORF">MACJ_002407</name>
</gene>
<keyword evidence="1" id="KW-0812">Transmembrane</keyword>
<organism evidence="2 3">
    <name type="scientific">Theileria orientalis</name>
    <dbReference type="NCBI Taxonomy" id="68886"/>
    <lineage>
        <taxon>Eukaryota</taxon>
        <taxon>Sar</taxon>
        <taxon>Alveolata</taxon>
        <taxon>Apicomplexa</taxon>
        <taxon>Aconoidasida</taxon>
        <taxon>Piroplasmida</taxon>
        <taxon>Theileriidae</taxon>
        <taxon>Theileria</taxon>
    </lineage>
</organism>
<keyword evidence="1" id="KW-1133">Transmembrane helix</keyword>